<dbReference type="EMBL" id="JADOEF010000001">
    <property type="protein sequence ID" value="MBF7808807.1"/>
    <property type="molecule type" value="Genomic_DNA"/>
</dbReference>
<feature type="domain" description="EAL" evidence="1">
    <location>
        <begin position="230"/>
        <end position="483"/>
    </location>
</feature>
<dbReference type="CDD" id="cd01949">
    <property type="entry name" value="GGDEF"/>
    <property type="match status" value="1"/>
</dbReference>
<dbReference type="PANTHER" id="PTHR33121:SF70">
    <property type="entry name" value="SIGNALING PROTEIN YKOW"/>
    <property type="match status" value="1"/>
</dbReference>
<dbReference type="GO" id="GO:0071111">
    <property type="term" value="F:cyclic-guanylate-specific phosphodiesterase activity"/>
    <property type="evidence" value="ECO:0007669"/>
    <property type="project" value="InterPro"/>
</dbReference>
<dbReference type="SUPFAM" id="SSF141868">
    <property type="entry name" value="EAL domain-like"/>
    <property type="match status" value="1"/>
</dbReference>
<feature type="domain" description="GGDEF" evidence="2">
    <location>
        <begin position="86"/>
        <end position="221"/>
    </location>
</feature>
<evidence type="ECO:0000313" key="3">
    <source>
        <dbReference type="EMBL" id="MBF7808807.1"/>
    </source>
</evidence>
<dbReference type="InterPro" id="IPR001633">
    <property type="entry name" value="EAL_dom"/>
</dbReference>
<evidence type="ECO:0000313" key="4">
    <source>
        <dbReference type="Proteomes" id="UP000631418"/>
    </source>
</evidence>
<dbReference type="NCBIfam" id="TIGR00254">
    <property type="entry name" value="GGDEF"/>
    <property type="match status" value="1"/>
</dbReference>
<dbReference type="SMART" id="SM00267">
    <property type="entry name" value="GGDEF"/>
    <property type="match status" value="1"/>
</dbReference>
<dbReference type="PROSITE" id="PS50887">
    <property type="entry name" value="GGDEF"/>
    <property type="match status" value="1"/>
</dbReference>
<dbReference type="SMART" id="SM00052">
    <property type="entry name" value="EAL"/>
    <property type="match status" value="1"/>
</dbReference>
<evidence type="ECO:0000259" key="1">
    <source>
        <dbReference type="PROSITE" id="PS50883"/>
    </source>
</evidence>
<dbReference type="SUPFAM" id="SSF55073">
    <property type="entry name" value="Nucleotide cyclase"/>
    <property type="match status" value="1"/>
</dbReference>
<dbReference type="Pfam" id="PF00563">
    <property type="entry name" value="EAL"/>
    <property type="match status" value="1"/>
</dbReference>
<evidence type="ECO:0000259" key="2">
    <source>
        <dbReference type="PROSITE" id="PS50887"/>
    </source>
</evidence>
<dbReference type="Proteomes" id="UP000631418">
    <property type="component" value="Unassembled WGS sequence"/>
</dbReference>
<dbReference type="InterPro" id="IPR035919">
    <property type="entry name" value="EAL_sf"/>
</dbReference>
<dbReference type="PROSITE" id="PS50883">
    <property type="entry name" value="EAL"/>
    <property type="match status" value="1"/>
</dbReference>
<gene>
    <name evidence="3" type="ORF">IS491_09075</name>
</gene>
<name>A0AAE2RRJ1_CLOBE</name>
<dbReference type="CDD" id="cd01948">
    <property type="entry name" value="EAL"/>
    <property type="match status" value="1"/>
</dbReference>
<dbReference type="AlphaFoldDB" id="A0AAE2RRJ1"/>
<organism evidence="3 4">
    <name type="scientific">Clostridium beijerinckii</name>
    <name type="common">Clostridium MP</name>
    <dbReference type="NCBI Taxonomy" id="1520"/>
    <lineage>
        <taxon>Bacteria</taxon>
        <taxon>Bacillati</taxon>
        <taxon>Bacillota</taxon>
        <taxon>Clostridia</taxon>
        <taxon>Eubacteriales</taxon>
        <taxon>Clostridiaceae</taxon>
        <taxon>Clostridium</taxon>
    </lineage>
</organism>
<accession>A0AAE2RRJ1</accession>
<dbReference type="InterPro" id="IPR029787">
    <property type="entry name" value="Nucleotide_cyclase"/>
</dbReference>
<sequence>MFSCTNLKKEVIMNKIKINMPKKELKLKMKMVKPIKRKLDKDIHKRKNSKLNKEFSKHDILTGLPNSSYFFEKLNRSLEISKVNCRKGAIIYIDIDDYKIINYNWGYSFGDFILKCFSERVSRCIQGKGKLFRLNGDEFAILIYEFKFISEIEEICNKIYKNLSVPFKITDAELDISVSISMGISTFPDDSINSDELLEFCNLAMYKSKRTGKNNYTLFTTEIFEKYYREALIRSELKNAINKHELNINYQPQIDLSTNEIVGIEALLRWNNDKIGNVSPAEFIPIAEESGDIVQIGDWIMEKSIEQASLWKCMGYKFNNIAINISPIQIKEKDFKDKLLKCCNKYNISPNFLEIEITESTLLDISEKNIEVLNELKGMGINIAIDDFGTGYSSLSYLINISVSTLKIDKTFVDHVENYKNMVLIKNIVNLSKDLKYKVIVEGVETREQIEVLADLGCKIIQGFYFSKPLTEDGMKTLLDSNRKNNMQ</sequence>
<dbReference type="InterPro" id="IPR050706">
    <property type="entry name" value="Cyclic-di-GMP_PDE-like"/>
</dbReference>
<dbReference type="Pfam" id="PF00990">
    <property type="entry name" value="GGDEF"/>
    <property type="match status" value="1"/>
</dbReference>
<dbReference type="Gene3D" id="3.20.20.450">
    <property type="entry name" value="EAL domain"/>
    <property type="match status" value="1"/>
</dbReference>
<comment type="caution">
    <text evidence="3">The sequence shown here is derived from an EMBL/GenBank/DDBJ whole genome shotgun (WGS) entry which is preliminary data.</text>
</comment>
<protein>
    <submittedName>
        <fullName evidence="3">Bifunctional diguanylate cyclase/phosphodiesterase</fullName>
    </submittedName>
</protein>
<dbReference type="Gene3D" id="3.30.70.270">
    <property type="match status" value="1"/>
</dbReference>
<reference evidence="3" key="1">
    <citation type="submission" date="2020-11" db="EMBL/GenBank/DDBJ databases">
        <authorList>
            <person name="Thieme N."/>
            <person name="Liebl W."/>
            <person name="Zverlov V."/>
        </authorList>
    </citation>
    <scope>NUCLEOTIDE SEQUENCE</scope>
    <source>
        <strain evidence="3">NT08</strain>
    </source>
</reference>
<dbReference type="InterPro" id="IPR043128">
    <property type="entry name" value="Rev_trsase/Diguanyl_cyclase"/>
</dbReference>
<proteinExistence type="predicted"/>
<dbReference type="InterPro" id="IPR000160">
    <property type="entry name" value="GGDEF_dom"/>
</dbReference>
<dbReference type="PANTHER" id="PTHR33121">
    <property type="entry name" value="CYCLIC DI-GMP PHOSPHODIESTERASE PDEF"/>
    <property type="match status" value="1"/>
</dbReference>